<comment type="caution">
    <text evidence="2">The sequence shown here is derived from an EMBL/GenBank/DDBJ whole genome shotgun (WGS) entry which is preliminary data.</text>
</comment>
<evidence type="ECO:0000313" key="4">
    <source>
        <dbReference type="Proteomes" id="UP000075683"/>
    </source>
</evidence>
<dbReference type="EMBL" id="LQYT01000057">
    <property type="protein sequence ID" value="KYD17353.1"/>
    <property type="molecule type" value="Genomic_DNA"/>
</dbReference>
<dbReference type="EMBL" id="QEWE01000018">
    <property type="protein sequence ID" value="REJ28102.1"/>
    <property type="molecule type" value="Genomic_DNA"/>
</dbReference>
<feature type="transmembrane region" description="Helical" evidence="1">
    <location>
        <begin position="112"/>
        <end position="130"/>
    </location>
</feature>
<protein>
    <submittedName>
        <fullName evidence="2">Uncharacterized protein</fullName>
    </submittedName>
</protein>
<gene>
    <name evidence="2" type="ORF">B4135_2565</name>
    <name evidence="3" type="ORF">C6P37_09680</name>
</gene>
<dbReference type="OrthoDB" id="9843325at2"/>
<reference evidence="3 5" key="2">
    <citation type="submission" date="2018-03" db="EMBL/GenBank/DDBJ databases">
        <authorList>
            <person name="Keele B.F."/>
        </authorList>
    </citation>
    <scope>NUCLEOTIDE SEQUENCE [LARGE SCALE GENOMIC DNA]</scope>
    <source>
        <strain evidence="3">ZCTH4_d</strain>
    </source>
</reference>
<dbReference type="Proteomes" id="UP000257014">
    <property type="component" value="Unassembled WGS sequence"/>
</dbReference>
<name>A0A150LYP6_9BACI</name>
<keyword evidence="1" id="KW-0812">Transmembrane</keyword>
<feature type="transmembrane region" description="Helical" evidence="1">
    <location>
        <begin position="86"/>
        <end position="106"/>
    </location>
</feature>
<feature type="transmembrane region" description="Helical" evidence="1">
    <location>
        <begin position="61"/>
        <end position="79"/>
    </location>
</feature>
<dbReference type="STRING" id="301148.B4135_2565"/>
<proteinExistence type="predicted"/>
<dbReference type="RefSeq" id="WP_061569208.1">
    <property type="nucleotide sequence ID" value="NZ_LQYT01000057.1"/>
</dbReference>
<feature type="transmembrane region" description="Helical" evidence="1">
    <location>
        <begin position="6"/>
        <end position="25"/>
    </location>
</feature>
<evidence type="ECO:0000313" key="5">
    <source>
        <dbReference type="Proteomes" id="UP000257014"/>
    </source>
</evidence>
<reference evidence="2 4" key="1">
    <citation type="submission" date="2016-01" db="EMBL/GenBank/DDBJ databases">
        <title>Draft Genome Sequences of Seven Thermophilic Sporeformers Isolated from Foods.</title>
        <authorList>
            <person name="Berendsen E.M."/>
            <person name="Wells-Bennik M.H."/>
            <person name="Krawcyk A.O."/>
            <person name="De Jong A."/>
            <person name="Holsappel S."/>
            <person name="Eijlander R.T."/>
            <person name="Kuipers O.P."/>
        </authorList>
    </citation>
    <scope>NUCLEOTIDE SEQUENCE [LARGE SCALE GENOMIC DNA]</scope>
    <source>
        <strain evidence="2 4">B4135</strain>
    </source>
</reference>
<keyword evidence="1" id="KW-1133">Transmembrane helix</keyword>
<dbReference type="AlphaFoldDB" id="A0A150LYP6"/>
<sequence length="140" mass="15642">MLKRSLQVLIVLALSAFVSWVNFSAYLKGYEPDIRQMAASLVFLVFWFGYGLWMGVKKDSFFLKFSTLYWGLGIAAFLLGKTTDSLIGVIAACLFFGPVYGINYFFNANLHFSLYVFIAYGIGLAGFFLGRYGKNTKGNG</sequence>
<evidence type="ECO:0000256" key="1">
    <source>
        <dbReference type="SAM" id="Phobius"/>
    </source>
</evidence>
<keyword evidence="1" id="KW-0472">Membrane</keyword>
<feature type="transmembrane region" description="Helical" evidence="1">
    <location>
        <begin position="37"/>
        <end position="55"/>
    </location>
</feature>
<dbReference type="Proteomes" id="UP000075683">
    <property type="component" value="Unassembled WGS sequence"/>
</dbReference>
<accession>A0A150LYP6</accession>
<organism evidence="2 4">
    <name type="scientific">Caldibacillus debilis</name>
    <dbReference type="NCBI Taxonomy" id="301148"/>
    <lineage>
        <taxon>Bacteria</taxon>
        <taxon>Bacillati</taxon>
        <taxon>Bacillota</taxon>
        <taxon>Bacilli</taxon>
        <taxon>Bacillales</taxon>
        <taxon>Bacillaceae</taxon>
        <taxon>Caldibacillus</taxon>
    </lineage>
</organism>
<evidence type="ECO:0000313" key="2">
    <source>
        <dbReference type="EMBL" id="KYD17353.1"/>
    </source>
</evidence>
<evidence type="ECO:0000313" key="3">
    <source>
        <dbReference type="EMBL" id="REJ28102.1"/>
    </source>
</evidence>